<reference evidence="2 3" key="2">
    <citation type="submission" date="2024-07" db="EMBL/GenBank/DDBJ databases">
        <authorList>
            <person name="Akdeniz Z."/>
        </authorList>
    </citation>
    <scope>NUCLEOTIDE SEQUENCE [LARGE SCALE GENOMIC DNA]</scope>
</reference>
<evidence type="ECO:0000313" key="1">
    <source>
        <dbReference type="EMBL" id="CAI9933990.1"/>
    </source>
</evidence>
<dbReference type="EMBL" id="CATOUU010000554">
    <property type="protein sequence ID" value="CAI9933990.1"/>
    <property type="molecule type" value="Genomic_DNA"/>
</dbReference>
<evidence type="ECO:0000313" key="3">
    <source>
        <dbReference type="Proteomes" id="UP001642409"/>
    </source>
</evidence>
<organism evidence="1">
    <name type="scientific">Hexamita inflata</name>
    <dbReference type="NCBI Taxonomy" id="28002"/>
    <lineage>
        <taxon>Eukaryota</taxon>
        <taxon>Metamonada</taxon>
        <taxon>Diplomonadida</taxon>
        <taxon>Hexamitidae</taxon>
        <taxon>Hexamitinae</taxon>
        <taxon>Hexamita</taxon>
    </lineage>
</organism>
<reference evidence="1" key="1">
    <citation type="submission" date="2023-06" db="EMBL/GenBank/DDBJ databases">
        <authorList>
            <person name="Kurt Z."/>
        </authorList>
    </citation>
    <scope>NUCLEOTIDE SEQUENCE</scope>
</reference>
<dbReference type="AlphaFoldDB" id="A0AA86P8R1"/>
<gene>
    <name evidence="1" type="ORF">HINF_LOCUS21635</name>
    <name evidence="2" type="ORF">HINF_LOCUS41939</name>
</gene>
<keyword evidence="3" id="KW-1185">Reference proteome</keyword>
<evidence type="ECO:0000313" key="2">
    <source>
        <dbReference type="EMBL" id="CAL6046878.1"/>
    </source>
</evidence>
<proteinExistence type="predicted"/>
<dbReference type="Proteomes" id="UP001642409">
    <property type="component" value="Unassembled WGS sequence"/>
</dbReference>
<protein>
    <submittedName>
        <fullName evidence="1">Chaperone protein DnaJ</fullName>
    </submittedName>
    <submittedName>
        <fullName evidence="2">Chaperone_protein DnaJ</fullName>
    </submittedName>
</protein>
<name>A0AA86P8R1_9EUKA</name>
<dbReference type="EMBL" id="CAXDID020000169">
    <property type="protein sequence ID" value="CAL6046878.1"/>
    <property type="molecule type" value="Genomic_DNA"/>
</dbReference>
<accession>A0AA86P8R1</accession>
<comment type="caution">
    <text evidence="1">The sequence shown here is derived from an EMBL/GenBank/DDBJ whole genome shotgun (WGS) entry which is preliminary data.</text>
</comment>
<sequence length="265" mass="29773">MISHVYLSFVDDSNFWFAAAASAPVGAAEPDANQEQKATCKLSSENSEEPAFGNLQKLAKQLLECLQQFEKLTPNSDKNALLPLLQLKPNIMKLHNVTDKIYTNVGKKIKSLLKQVFSLQDNQISDINLNELEQKTHVQVDNLLCTIDIATNQTTSCLDLQTNTPVGKYLKALIMSINLNDEAKQLSKKFQKGDDITEEVDLAEQKVSKIHTLLQEAYANKTEGQFENINKFIDEVNLIADRVFALYMKTLTQTSESYVTKQTPE</sequence>